<sequence>IAKRLKTFPDLDQTMNVSHTTIYSTIRALPKGELKKDLLSCLRHENKKRKANGEPKKDSILQDIKTIHERPAEVQERKIPGHWE</sequence>
<reference evidence="2" key="1">
    <citation type="submission" date="2020-08" db="EMBL/GenBank/DDBJ databases">
        <title>Diversity of carbapenem-resistant Acinetobacter baumannii and bacteriophage-mediated spread of the Oxa23 carbapenemase.</title>
        <authorList>
            <person name="Abouelfetouh A."/>
            <person name="Mattock J."/>
            <person name="Turner D."/>
            <person name="Li E."/>
            <person name="Evans B.A."/>
        </authorList>
    </citation>
    <scope>NUCLEOTIDE SEQUENCE</scope>
    <source>
        <strain evidence="2">A86</strain>
    </source>
</reference>
<feature type="compositionally biased region" description="Basic and acidic residues" evidence="1">
    <location>
        <begin position="51"/>
        <end position="84"/>
    </location>
</feature>
<evidence type="ECO:0000313" key="2">
    <source>
        <dbReference type="EMBL" id="MBD0222961.1"/>
    </source>
</evidence>
<organism evidence="2 3">
    <name type="scientific">Acinetobacter baumannii</name>
    <dbReference type="NCBI Taxonomy" id="470"/>
    <lineage>
        <taxon>Bacteria</taxon>
        <taxon>Pseudomonadati</taxon>
        <taxon>Pseudomonadota</taxon>
        <taxon>Gammaproteobacteria</taxon>
        <taxon>Moraxellales</taxon>
        <taxon>Moraxellaceae</taxon>
        <taxon>Acinetobacter</taxon>
        <taxon>Acinetobacter calcoaceticus/baumannii complex</taxon>
    </lineage>
</organism>
<protein>
    <submittedName>
        <fullName evidence="2">IS30 family transposase</fullName>
    </submittedName>
</protein>
<evidence type="ECO:0000256" key="1">
    <source>
        <dbReference type="SAM" id="MobiDB-lite"/>
    </source>
</evidence>
<feature type="non-terminal residue" evidence="2">
    <location>
        <position position="1"/>
    </location>
</feature>
<dbReference type="EMBL" id="JACSVK010000945">
    <property type="protein sequence ID" value="MBD0222961.1"/>
    <property type="molecule type" value="Genomic_DNA"/>
</dbReference>
<accession>A0A8I0K8N4</accession>
<gene>
    <name evidence="2" type="ORF">IAG11_24420</name>
</gene>
<dbReference type="Proteomes" id="UP000634608">
    <property type="component" value="Unassembled WGS sequence"/>
</dbReference>
<feature type="non-terminal residue" evidence="2">
    <location>
        <position position="84"/>
    </location>
</feature>
<comment type="caution">
    <text evidence="2">The sequence shown here is derived from an EMBL/GenBank/DDBJ whole genome shotgun (WGS) entry which is preliminary data.</text>
</comment>
<evidence type="ECO:0000313" key="3">
    <source>
        <dbReference type="Proteomes" id="UP000634608"/>
    </source>
</evidence>
<feature type="region of interest" description="Disordered" evidence="1">
    <location>
        <begin position="46"/>
        <end position="84"/>
    </location>
</feature>
<name>A0A8I0K8N4_ACIBA</name>
<dbReference type="AlphaFoldDB" id="A0A8I0K8N4"/>
<proteinExistence type="predicted"/>